<sequence>MAGGSGAINRSVGSIPENSHIHIRIEYFIELKRRNFIRMSMEYTVLDSSISSQRYSSNKQFINDNQSNLMNNFISDIYSSSLFEQFPFSMKNFPSTGSPLPSISPNPLSSFPLSSITVRKLSNMEIIQENDIHNVNLQLNPSKYKLPLLSTHQLTDNHIQSISTTETNIPSTSITLINSLNKTQSNESNRSIIKRTKAYQNIYQKSTKDCNGCNQPIFEKTYLGLSDGQSWHMNCLNCNTCGKCLDKETSCFNRYGQIYCRKDYEHNHNNNKVNTNQEAFCSLIILLIKTYTFMHSQMVVKNERNKKSDYRLNDLNGSLKKN</sequence>
<dbReference type="InterPro" id="IPR001781">
    <property type="entry name" value="Znf_LIM"/>
</dbReference>
<evidence type="ECO:0000256" key="1">
    <source>
        <dbReference type="ARBA" id="ARBA00004123"/>
    </source>
</evidence>
<dbReference type="KEGG" id="shx:MS3_00010064"/>
<dbReference type="GO" id="GO:0005634">
    <property type="term" value="C:nucleus"/>
    <property type="evidence" value="ECO:0007669"/>
    <property type="project" value="UniProtKB-SubCell"/>
</dbReference>
<dbReference type="GeneID" id="24590994"/>
<dbReference type="GO" id="GO:0030182">
    <property type="term" value="P:neuron differentiation"/>
    <property type="evidence" value="ECO:0007669"/>
    <property type="project" value="TreeGrafter"/>
</dbReference>
<dbReference type="PROSITE" id="PS50023">
    <property type="entry name" value="LIM_DOMAIN_2"/>
    <property type="match status" value="1"/>
</dbReference>
<evidence type="ECO:0000259" key="9">
    <source>
        <dbReference type="PROSITE" id="PS50023"/>
    </source>
</evidence>
<comment type="subcellular location">
    <subcellularLocation>
        <location evidence="1">Nucleus</location>
    </subcellularLocation>
</comment>
<evidence type="ECO:0000256" key="5">
    <source>
        <dbReference type="ARBA" id="ARBA00023125"/>
    </source>
</evidence>
<dbReference type="GO" id="GO:0000977">
    <property type="term" value="F:RNA polymerase II transcription regulatory region sequence-specific DNA binding"/>
    <property type="evidence" value="ECO:0007669"/>
    <property type="project" value="TreeGrafter"/>
</dbReference>
<dbReference type="CTD" id="24590994"/>
<proteinExistence type="predicted"/>
<keyword evidence="4 8" id="KW-0440">LIM domain</keyword>
<dbReference type="GO" id="GO:0000981">
    <property type="term" value="F:DNA-binding transcription factor activity, RNA polymerase II-specific"/>
    <property type="evidence" value="ECO:0007669"/>
    <property type="project" value="TreeGrafter"/>
</dbReference>
<evidence type="ECO:0000256" key="2">
    <source>
        <dbReference type="ARBA" id="ARBA00022723"/>
    </source>
</evidence>
<keyword evidence="7" id="KW-0539">Nucleus</keyword>
<dbReference type="Pfam" id="PF00412">
    <property type="entry name" value="LIM"/>
    <property type="match status" value="1"/>
</dbReference>
<protein>
    <recommendedName>
        <fullName evidence="9">LIM zinc-binding domain-containing protein</fullName>
    </recommendedName>
</protein>
<dbReference type="InterPro" id="IPR050453">
    <property type="entry name" value="LIM_Homeobox_TF"/>
</dbReference>
<evidence type="ECO:0000313" key="10">
    <source>
        <dbReference type="EMBL" id="KAH9594057.1"/>
    </source>
</evidence>
<dbReference type="SMART" id="SM00132">
    <property type="entry name" value="LIM"/>
    <property type="match status" value="1"/>
</dbReference>
<gene>
    <name evidence="10" type="ORF">MS3_00010064</name>
</gene>
<dbReference type="PROSITE" id="PS00478">
    <property type="entry name" value="LIM_DOMAIN_1"/>
    <property type="match status" value="1"/>
</dbReference>
<dbReference type="Proteomes" id="UP000471633">
    <property type="component" value="Unassembled WGS sequence"/>
</dbReference>
<dbReference type="Gene3D" id="2.10.110.10">
    <property type="entry name" value="Cysteine Rich Protein"/>
    <property type="match status" value="1"/>
</dbReference>
<dbReference type="RefSeq" id="XP_051073253.1">
    <property type="nucleotide sequence ID" value="XM_051218397.1"/>
</dbReference>
<dbReference type="GO" id="GO:0046872">
    <property type="term" value="F:metal ion binding"/>
    <property type="evidence" value="ECO:0007669"/>
    <property type="project" value="UniProtKB-KW"/>
</dbReference>
<dbReference type="AlphaFoldDB" id="A0A922LUC4"/>
<keyword evidence="2 8" id="KW-0479">Metal-binding</keyword>
<dbReference type="EMBL" id="AMPZ03000001">
    <property type="protein sequence ID" value="KAH9594057.1"/>
    <property type="molecule type" value="Genomic_DNA"/>
</dbReference>
<feature type="domain" description="LIM zinc-binding" evidence="9">
    <location>
        <begin position="208"/>
        <end position="270"/>
    </location>
</feature>
<keyword evidence="6" id="KW-0371">Homeobox</keyword>
<evidence type="ECO:0000256" key="3">
    <source>
        <dbReference type="ARBA" id="ARBA00022833"/>
    </source>
</evidence>
<dbReference type="PANTHER" id="PTHR24208:SF166">
    <property type="entry name" value="LIM HOMEOBOX TRANSCRIPTION FACTOR 1 ALPHA, ISOFORM B"/>
    <property type="match status" value="1"/>
</dbReference>
<reference evidence="10" key="4">
    <citation type="journal article" date="2022" name="PLoS Pathog.">
        <title>Chromosome-level genome of Schistosoma haematobium underpins genome-wide explorations of molecular variation.</title>
        <authorList>
            <person name="Stroehlein A.J."/>
            <person name="Korhonen P.K."/>
            <person name="Lee V.V."/>
            <person name="Ralph S.A."/>
            <person name="Mentink-Kane M."/>
            <person name="You H."/>
            <person name="McManus D.P."/>
            <person name="Tchuente L.T."/>
            <person name="Stothard J.R."/>
            <person name="Kaur P."/>
            <person name="Dudchenko O."/>
            <person name="Aiden E.L."/>
            <person name="Yang B."/>
            <person name="Yang H."/>
            <person name="Emery A.M."/>
            <person name="Webster B.L."/>
            <person name="Brindley P.J."/>
            <person name="Rollinson D."/>
            <person name="Chang B.C.H."/>
            <person name="Gasser R.B."/>
            <person name="Young N.D."/>
        </authorList>
    </citation>
    <scope>NUCLEOTIDE SEQUENCE</scope>
</reference>
<reference evidence="10" key="1">
    <citation type="journal article" date="2012" name="Nat. Genet.">
        <title>Whole-genome sequence of Schistosoma haematobium.</title>
        <authorList>
            <person name="Young N.D."/>
            <person name="Jex A.R."/>
            <person name="Li B."/>
            <person name="Liu S."/>
            <person name="Yang L."/>
            <person name="Xiong Z."/>
            <person name="Li Y."/>
            <person name="Cantacessi C."/>
            <person name="Hall R.S."/>
            <person name="Xu X."/>
            <person name="Chen F."/>
            <person name="Wu X."/>
            <person name="Zerlotini A."/>
            <person name="Oliveira G."/>
            <person name="Hofmann A."/>
            <person name="Zhang G."/>
            <person name="Fang X."/>
            <person name="Kang Y."/>
            <person name="Campbell B.E."/>
            <person name="Loukas A."/>
            <person name="Ranganathan S."/>
            <person name="Rollinson D."/>
            <person name="Rinaldi G."/>
            <person name="Brindley P.J."/>
            <person name="Yang H."/>
            <person name="Wang J."/>
            <person name="Wang J."/>
            <person name="Gasser R.B."/>
        </authorList>
    </citation>
    <scope>NUCLEOTIDE SEQUENCE</scope>
</reference>
<dbReference type="PANTHER" id="PTHR24208">
    <property type="entry name" value="LIM/HOMEOBOX PROTEIN LHX"/>
    <property type="match status" value="1"/>
</dbReference>
<evidence type="ECO:0000256" key="4">
    <source>
        <dbReference type="ARBA" id="ARBA00023038"/>
    </source>
</evidence>
<reference evidence="10" key="2">
    <citation type="journal article" date="2019" name="Gigascience">
        <title>High-quality Schistosoma haematobium genome achieved by single-molecule and long-range sequencing.</title>
        <authorList>
            <person name="Stroehlein A.J."/>
            <person name="Korhonen P.K."/>
            <person name="Chong T.M."/>
            <person name="Lim Y.L."/>
            <person name="Chan K.G."/>
            <person name="Webster B."/>
            <person name="Rollinson D."/>
            <person name="Brindley P.J."/>
            <person name="Gasser R.B."/>
            <person name="Young N.D."/>
        </authorList>
    </citation>
    <scope>NUCLEOTIDE SEQUENCE</scope>
</reference>
<keyword evidence="5" id="KW-0238">DNA-binding</keyword>
<keyword evidence="11" id="KW-1185">Reference proteome</keyword>
<keyword evidence="3 8" id="KW-0862">Zinc</keyword>
<evidence type="ECO:0000256" key="8">
    <source>
        <dbReference type="PROSITE-ProRule" id="PRU00125"/>
    </source>
</evidence>
<evidence type="ECO:0000256" key="7">
    <source>
        <dbReference type="ARBA" id="ARBA00023242"/>
    </source>
</evidence>
<name>A0A922LUC4_SCHHA</name>
<comment type="caution">
    <text evidence="10">The sequence shown here is derived from an EMBL/GenBank/DDBJ whole genome shotgun (WGS) entry which is preliminary data.</text>
</comment>
<reference evidence="10" key="3">
    <citation type="submission" date="2021-06" db="EMBL/GenBank/DDBJ databases">
        <title>Chromosome-level genome assembly for S. haematobium.</title>
        <authorList>
            <person name="Stroehlein A.J."/>
        </authorList>
    </citation>
    <scope>NUCLEOTIDE SEQUENCE</scope>
</reference>
<organism evidence="10 11">
    <name type="scientific">Schistosoma haematobium</name>
    <name type="common">Blood fluke</name>
    <dbReference type="NCBI Taxonomy" id="6185"/>
    <lineage>
        <taxon>Eukaryota</taxon>
        <taxon>Metazoa</taxon>
        <taxon>Spiralia</taxon>
        <taxon>Lophotrochozoa</taxon>
        <taxon>Platyhelminthes</taxon>
        <taxon>Trematoda</taxon>
        <taxon>Digenea</taxon>
        <taxon>Strigeidida</taxon>
        <taxon>Schistosomatoidea</taxon>
        <taxon>Schistosomatidae</taxon>
        <taxon>Schistosoma</taxon>
    </lineage>
</organism>
<evidence type="ECO:0000256" key="6">
    <source>
        <dbReference type="ARBA" id="ARBA00023155"/>
    </source>
</evidence>
<evidence type="ECO:0000313" key="11">
    <source>
        <dbReference type="Proteomes" id="UP000471633"/>
    </source>
</evidence>
<accession>A0A922LUC4</accession>